<name>A0A7R6PP89_9GAMM</name>
<dbReference type="NCBIfam" id="NF046101">
    <property type="entry name" value="PA3496_fam"/>
    <property type="match status" value="1"/>
</dbReference>
<dbReference type="Proteomes" id="UP000595663">
    <property type="component" value="Chromosome"/>
</dbReference>
<proteinExistence type="predicted"/>
<evidence type="ECO:0000313" key="1">
    <source>
        <dbReference type="EMBL" id="BBB27935.1"/>
    </source>
</evidence>
<evidence type="ECO:0000313" key="2">
    <source>
        <dbReference type="Proteomes" id="UP000595663"/>
    </source>
</evidence>
<dbReference type="EMBL" id="AP014545">
    <property type="protein sequence ID" value="BBB27935.1"/>
    <property type="molecule type" value="Genomic_DNA"/>
</dbReference>
<gene>
    <name evidence="1" type="ORF">AMJAP_3350</name>
</gene>
<protein>
    <submittedName>
        <fullName evidence="1">Uncharacterized protein</fullName>
    </submittedName>
</protein>
<keyword evidence="2" id="KW-1185">Reference proteome</keyword>
<dbReference type="InterPro" id="IPR058059">
    <property type="entry name" value="PA3496-like"/>
</dbReference>
<reference evidence="1 2" key="1">
    <citation type="journal article" date="2008" name="Int. J. Syst. Evol. Microbiol.">
        <title>Amphritea japonica sp. nov. and Amphritea balenae sp. nov., isolated from the sediment adjacent to sperm whale carcasses off Kagoshima, Japan.</title>
        <authorList>
            <person name="Miyazaki M."/>
            <person name="Nogi Y."/>
            <person name="Fujiwara Y."/>
            <person name="Kawato M."/>
            <person name="Nagahama T."/>
            <person name="Kubokawa K."/>
            <person name="Horikoshi K."/>
        </authorList>
    </citation>
    <scope>NUCLEOTIDE SEQUENCE [LARGE SCALE GENOMIC DNA]</scope>
    <source>
        <strain evidence="1 2">ATCC BAA-1530</strain>
    </source>
</reference>
<dbReference type="AlphaFoldDB" id="A0A7R6PP89"/>
<organism evidence="1 2">
    <name type="scientific">Amphritea japonica ATCC BAA-1530</name>
    <dbReference type="NCBI Taxonomy" id="1278309"/>
    <lineage>
        <taxon>Bacteria</taxon>
        <taxon>Pseudomonadati</taxon>
        <taxon>Pseudomonadota</taxon>
        <taxon>Gammaproteobacteria</taxon>
        <taxon>Oceanospirillales</taxon>
        <taxon>Oceanospirillaceae</taxon>
        <taxon>Amphritea</taxon>
    </lineage>
</organism>
<accession>A0A7R6PP89</accession>
<dbReference type="KEGG" id="ajp:AMJAP_3350"/>
<dbReference type="RefSeq" id="WP_019621263.1">
    <property type="nucleotide sequence ID" value="NZ_AP014545.1"/>
</dbReference>
<sequence>MLIRKGQNLSEIQTEVFDIIVGIEEEAQQAMKKKASAKSLVYRRAIEERRKKKELEHQINDELWFEDI</sequence>